<comment type="cofactor">
    <cofactor evidence="1">
        <name>Mg(2+)</name>
        <dbReference type="ChEBI" id="CHEBI:18420"/>
    </cofactor>
    <text evidence="1">Binds 2 magnesium ions per subunit.</text>
</comment>
<accession>A0A4Q0T2C7</accession>
<dbReference type="RefSeq" id="WP_128911537.1">
    <property type="nucleotide sequence ID" value="NZ_RDSM01000001.1"/>
</dbReference>
<dbReference type="GO" id="GO:0016787">
    <property type="term" value="F:hydrolase activity"/>
    <property type="evidence" value="ECO:0007669"/>
    <property type="project" value="UniProtKB-KW"/>
</dbReference>
<reference evidence="3" key="2">
    <citation type="submission" date="2019-02" db="EMBL/GenBank/DDBJ databases">
        <title>Granulicella sibirica sp. nov., a psychrotolerant acidobacterium isolated from an organic soil layer in forested tundra, West Siberia.</title>
        <authorList>
            <person name="Oshkin I.Y."/>
            <person name="Kulichevskaya I.S."/>
            <person name="Rijpstra W.I.C."/>
            <person name="Sinninghe Damste J.S."/>
            <person name="Rakitin A.L."/>
            <person name="Ravin N.V."/>
            <person name="Dedysh S.N."/>
        </authorList>
    </citation>
    <scope>NUCLEOTIDE SEQUENCE [LARGE SCALE GENOMIC DNA]</scope>
    <source>
        <strain evidence="3">AF10</strain>
    </source>
</reference>
<name>A0A4Q0T2C7_9BACT</name>
<dbReference type="InterPro" id="IPR050792">
    <property type="entry name" value="ADP-ribosylglycohydrolase"/>
</dbReference>
<sequence>MIHLASDNPEERIRRAMLSLEGLSCGDSFGEQFFSMPFLESRERITKRQLPDDPWEFTDDTMMAISIVHVLRTHGEIREDRLADHFASLYDAGRGYGTSMHGLLSRISQRGGAHWEEEAGALFGGKGSHGNGSAMRVAPLGAYFADDMEQVVGQARRSALTTHAHPEAVAGAVAVAVGAALAWRSRKSIDAMGRREFLEAALTYIPESEVREGVEAALLLEPDTTAELAGALLGSGGHVSAMDTVPFVLWSAGGFLDNFEEAIWQTVSGRGDMDTTCAMVGGIVVMRTGPSGIPEEWIQRREALPRP</sequence>
<dbReference type="GO" id="GO:0046872">
    <property type="term" value="F:metal ion binding"/>
    <property type="evidence" value="ECO:0007669"/>
    <property type="project" value="UniProtKB-KW"/>
</dbReference>
<dbReference type="OrthoDB" id="9798107at2"/>
<feature type="binding site" evidence="1">
    <location>
        <position position="272"/>
    </location>
    <ligand>
        <name>Mg(2+)</name>
        <dbReference type="ChEBI" id="CHEBI:18420"/>
        <label>1</label>
    </ligand>
</feature>
<proteinExistence type="predicted"/>
<evidence type="ECO:0000313" key="2">
    <source>
        <dbReference type="EMBL" id="RXH57357.1"/>
    </source>
</evidence>
<dbReference type="InterPro" id="IPR005502">
    <property type="entry name" value="Ribosyl_crysJ1"/>
</dbReference>
<dbReference type="InterPro" id="IPR036705">
    <property type="entry name" value="Ribosyl_crysJ1_sf"/>
</dbReference>
<dbReference type="SUPFAM" id="SSF101478">
    <property type="entry name" value="ADP-ribosylglycohydrolase"/>
    <property type="match status" value="1"/>
</dbReference>
<keyword evidence="1" id="KW-0460">Magnesium</keyword>
<evidence type="ECO:0000313" key="3">
    <source>
        <dbReference type="Proteomes" id="UP000289437"/>
    </source>
</evidence>
<feature type="binding site" evidence="1">
    <location>
        <position position="59"/>
    </location>
    <ligand>
        <name>Mg(2+)</name>
        <dbReference type="ChEBI" id="CHEBI:18420"/>
        <label>1</label>
    </ligand>
</feature>
<feature type="binding site" evidence="1">
    <location>
        <position position="274"/>
    </location>
    <ligand>
        <name>Mg(2+)</name>
        <dbReference type="ChEBI" id="CHEBI:18420"/>
        <label>1</label>
    </ligand>
</feature>
<dbReference type="PANTHER" id="PTHR16222:SF12">
    <property type="entry name" value="ADP-RIBOSYLGLYCOHYDROLASE-RELATED"/>
    <property type="match status" value="1"/>
</dbReference>
<dbReference type="AlphaFoldDB" id="A0A4Q0T2C7"/>
<comment type="caution">
    <text evidence="2">The sequence shown here is derived from an EMBL/GenBank/DDBJ whole genome shotgun (WGS) entry which is preliminary data.</text>
</comment>
<feature type="binding site" evidence="1">
    <location>
        <position position="60"/>
    </location>
    <ligand>
        <name>Mg(2+)</name>
        <dbReference type="ChEBI" id="CHEBI:18420"/>
        <label>1</label>
    </ligand>
</feature>
<keyword evidence="1" id="KW-0479">Metal-binding</keyword>
<evidence type="ECO:0000256" key="1">
    <source>
        <dbReference type="PIRSR" id="PIRSR605502-1"/>
    </source>
</evidence>
<dbReference type="PANTHER" id="PTHR16222">
    <property type="entry name" value="ADP-RIBOSYLGLYCOHYDROLASE"/>
    <property type="match status" value="1"/>
</dbReference>
<protein>
    <submittedName>
        <fullName evidence="2">Putative hydrolase</fullName>
    </submittedName>
</protein>
<organism evidence="2 3">
    <name type="scientific">Granulicella sibirica</name>
    <dbReference type="NCBI Taxonomy" id="2479048"/>
    <lineage>
        <taxon>Bacteria</taxon>
        <taxon>Pseudomonadati</taxon>
        <taxon>Acidobacteriota</taxon>
        <taxon>Terriglobia</taxon>
        <taxon>Terriglobales</taxon>
        <taxon>Acidobacteriaceae</taxon>
        <taxon>Granulicella</taxon>
    </lineage>
</organism>
<feature type="binding site" evidence="1">
    <location>
        <position position="275"/>
    </location>
    <ligand>
        <name>Mg(2+)</name>
        <dbReference type="ChEBI" id="CHEBI:18420"/>
        <label>1</label>
    </ligand>
</feature>
<dbReference type="Gene3D" id="1.10.4080.10">
    <property type="entry name" value="ADP-ribosylation/Crystallin J1"/>
    <property type="match status" value="1"/>
</dbReference>
<feature type="binding site" evidence="1">
    <location>
        <position position="58"/>
    </location>
    <ligand>
        <name>Mg(2+)</name>
        <dbReference type="ChEBI" id="CHEBI:18420"/>
        <label>1</label>
    </ligand>
</feature>
<dbReference type="EMBL" id="RDSM01000001">
    <property type="protein sequence ID" value="RXH57357.1"/>
    <property type="molecule type" value="Genomic_DNA"/>
</dbReference>
<keyword evidence="3" id="KW-1185">Reference proteome</keyword>
<dbReference type="Proteomes" id="UP000289437">
    <property type="component" value="Unassembled WGS sequence"/>
</dbReference>
<dbReference type="Pfam" id="PF03747">
    <property type="entry name" value="ADP_ribosyl_GH"/>
    <property type="match status" value="1"/>
</dbReference>
<reference evidence="2 3" key="1">
    <citation type="submission" date="2018-11" db="EMBL/GenBank/DDBJ databases">
        <authorList>
            <person name="Mardanov A.V."/>
            <person name="Ravin N.V."/>
            <person name="Dedysh S.N."/>
        </authorList>
    </citation>
    <scope>NUCLEOTIDE SEQUENCE [LARGE SCALE GENOMIC DNA]</scope>
    <source>
        <strain evidence="2 3">AF10</strain>
    </source>
</reference>
<gene>
    <name evidence="2" type="ORF">GRAN_0667</name>
</gene>
<keyword evidence="2" id="KW-0378">Hydrolase</keyword>